<dbReference type="RefSeq" id="WP_028288363.1">
    <property type="nucleotide sequence ID" value="NZ_BMLF01000003.1"/>
</dbReference>
<keyword evidence="3" id="KW-1185">Reference proteome</keyword>
<evidence type="ECO:0000313" key="2">
    <source>
        <dbReference type="EMBL" id="GGM11765.1"/>
    </source>
</evidence>
<dbReference type="SUPFAM" id="SSF49503">
    <property type="entry name" value="Cupredoxins"/>
    <property type="match status" value="1"/>
</dbReference>
<name>A0A917T637_9RHOB</name>
<feature type="chain" id="PRO_5037778046" evidence="1">
    <location>
        <begin position="26"/>
        <end position="210"/>
    </location>
</feature>
<dbReference type="Proteomes" id="UP000649829">
    <property type="component" value="Unassembled WGS sequence"/>
</dbReference>
<dbReference type="AlphaFoldDB" id="A0A917T637"/>
<evidence type="ECO:0000313" key="3">
    <source>
        <dbReference type="Proteomes" id="UP000649829"/>
    </source>
</evidence>
<reference evidence="2" key="2">
    <citation type="submission" date="2020-09" db="EMBL/GenBank/DDBJ databases">
        <authorList>
            <person name="Sun Q."/>
            <person name="Zhou Y."/>
        </authorList>
    </citation>
    <scope>NUCLEOTIDE SEQUENCE</scope>
    <source>
        <strain evidence="2">CGMCC 1.6293</strain>
    </source>
</reference>
<gene>
    <name evidence="2" type="ORF">GCM10011534_37290</name>
</gene>
<organism evidence="2 3">
    <name type="scientific">Pseudooceanicola nanhaiensis</name>
    <dbReference type="NCBI Taxonomy" id="375761"/>
    <lineage>
        <taxon>Bacteria</taxon>
        <taxon>Pseudomonadati</taxon>
        <taxon>Pseudomonadota</taxon>
        <taxon>Alphaproteobacteria</taxon>
        <taxon>Rhodobacterales</taxon>
        <taxon>Paracoccaceae</taxon>
        <taxon>Pseudooceanicola</taxon>
    </lineage>
</organism>
<comment type="caution">
    <text evidence="2">The sequence shown here is derived from an EMBL/GenBank/DDBJ whole genome shotgun (WGS) entry which is preliminary data.</text>
</comment>
<proteinExistence type="predicted"/>
<feature type="signal peptide" evidence="1">
    <location>
        <begin position="1"/>
        <end position="25"/>
    </location>
</feature>
<dbReference type="EMBL" id="BMLF01000003">
    <property type="protein sequence ID" value="GGM11765.1"/>
    <property type="molecule type" value="Genomic_DNA"/>
</dbReference>
<dbReference type="InterPro" id="IPR008972">
    <property type="entry name" value="Cupredoxin"/>
</dbReference>
<protein>
    <submittedName>
        <fullName evidence="2">Uncharacterized protein</fullName>
    </submittedName>
</protein>
<reference evidence="2" key="1">
    <citation type="journal article" date="2014" name="Int. J. Syst. Evol. Microbiol.">
        <title>Complete genome sequence of Corynebacterium casei LMG S-19264T (=DSM 44701T), isolated from a smear-ripened cheese.</title>
        <authorList>
            <consortium name="US DOE Joint Genome Institute (JGI-PGF)"/>
            <person name="Walter F."/>
            <person name="Albersmeier A."/>
            <person name="Kalinowski J."/>
            <person name="Ruckert C."/>
        </authorList>
    </citation>
    <scope>NUCLEOTIDE SEQUENCE</scope>
    <source>
        <strain evidence="2">CGMCC 1.6293</strain>
    </source>
</reference>
<sequence length="210" mass="22610">MLGKNLFAAVLCGLFLSGAAAPAQAALQWDWGCWCWRDTGSGSGDGTTGSYTASNGAKYSILKETVAYSGRTHLVLVNEEGFFPERIYANKGDRVLFVNKSDRSLTVEATNTSWNSQTLYRGSSYLLLVQDGLHGSFRDKASCGWNSCTRMAGEIRIAALPAEVNFWEDTLAITEMLPMFGIATSALTSSVTFVGNLQTANGFEKSVTGV</sequence>
<evidence type="ECO:0000256" key="1">
    <source>
        <dbReference type="SAM" id="SignalP"/>
    </source>
</evidence>
<accession>A0A917T637</accession>
<keyword evidence="1" id="KW-0732">Signal</keyword>